<dbReference type="PANTHER" id="PTHR30160">
    <property type="entry name" value="TETRAACYLDISACCHARIDE 4'-KINASE-RELATED"/>
    <property type="match status" value="1"/>
</dbReference>
<evidence type="ECO:0000313" key="4">
    <source>
        <dbReference type="Proteomes" id="UP000002191"/>
    </source>
</evidence>
<organism evidence="3 4">
    <name type="scientific">Pseudodesulfovibrio aespoeensis (strain ATCC 700646 / DSM 10631 / Aspo-2)</name>
    <name type="common">Desulfovibrio aespoeensis</name>
    <dbReference type="NCBI Taxonomy" id="643562"/>
    <lineage>
        <taxon>Bacteria</taxon>
        <taxon>Pseudomonadati</taxon>
        <taxon>Thermodesulfobacteriota</taxon>
        <taxon>Desulfovibrionia</taxon>
        <taxon>Desulfovibrionales</taxon>
        <taxon>Desulfovibrionaceae</taxon>
    </lineage>
</organism>
<dbReference type="Proteomes" id="UP000002191">
    <property type="component" value="Chromosome"/>
</dbReference>
<dbReference type="InterPro" id="IPR002201">
    <property type="entry name" value="Glyco_trans_9"/>
</dbReference>
<evidence type="ECO:0000256" key="1">
    <source>
        <dbReference type="ARBA" id="ARBA00022676"/>
    </source>
</evidence>
<name>E6VUW7_PSEA9</name>
<protein>
    <submittedName>
        <fullName evidence="3">Glycosyl transferase family 9</fullName>
    </submittedName>
</protein>
<keyword evidence="1" id="KW-0328">Glycosyltransferase</keyword>
<keyword evidence="4" id="KW-1185">Reference proteome</keyword>
<gene>
    <name evidence="3" type="ordered locus">Daes_2471</name>
</gene>
<dbReference type="HOGENOM" id="CLU_038371_3_0_7"/>
<keyword evidence="2 3" id="KW-0808">Transferase</keyword>
<reference evidence="4" key="1">
    <citation type="submission" date="2010-12" db="EMBL/GenBank/DDBJ databases">
        <title>Complete sequence of Desulfovibrio aespoeensis Aspo-2.</title>
        <authorList>
            <consortium name="US DOE Joint Genome Institute"/>
            <person name="Lucas S."/>
            <person name="Copeland A."/>
            <person name="Lapidus A."/>
            <person name="Cheng J.-F."/>
            <person name="Goodwin L."/>
            <person name="Pitluck S."/>
            <person name="Chertkov O."/>
            <person name="Misra M."/>
            <person name="Detter J.C."/>
            <person name="Han C."/>
            <person name="Tapia R."/>
            <person name="Land M."/>
            <person name="Hauser L."/>
            <person name="Kyrpides N."/>
            <person name="Ivanova N."/>
            <person name="Ovchinnikova G."/>
            <person name="Pedersen K."/>
            <person name="Jagevall S."/>
            <person name="Hazen T."/>
            <person name="Woyke T."/>
        </authorList>
    </citation>
    <scope>NUCLEOTIDE SEQUENCE [LARGE SCALE GENOMIC DNA]</scope>
    <source>
        <strain evidence="4">ATCC 700646 / DSM 10631 / Aspo-2</strain>
    </source>
</reference>
<dbReference type="GO" id="GO:0008713">
    <property type="term" value="F:ADP-heptose-lipopolysaccharide heptosyltransferase activity"/>
    <property type="evidence" value="ECO:0007669"/>
    <property type="project" value="TreeGrafter"/>
</dbReference>
<evidence type="ECO:0000313" key="3">
    <source>
        <dbReference type="EMBL" id="ADU63475.1"/>
    </source>
</evidence>
<accession>E6VUW7</accession>
<evidence type="ECO:0000256" key="2">
    <source>
        <dbReference type="ARBA" id="ARBA00022679"/>
    </source>
</evidence>
<dbReference type="AlphaFoldDB" id="E6VUW7"/>
<dbReference type="RefSeq" id="WP_013515387.1">
    <property type="nucleotide sequence ID" value="NC_014844.1"/>
</dbReference>
<dbReference type="SUPFAM" id="SSF53756">
    <property type="entry name" value="UDP-Glycosyltransferase/glycogen phosphorylase"/>
    <property type="match status" value="1"/>
</dbReference>
<proteinExistence type="predicted"/>
<dbReference type="eggNOG" id="COG0859">
    <property type="taxonomic scope" value="Bacteria"/>
</dbReference>
<dbReference type="InterPro" id="IPR051199">
    <property type="entry name" value="LPS_LOS_Heptosyltrfase"/>
</dbReference>
<dbReference type="EMBL" id="CP002431">
    <property type="protein sequence ID" value="ADU63475.1"/>
    <property type="molecule type" value="Genomic_DNA"/>
</dbReference>
<dbReference type="STRING" id="643562.Daes_2471"/>
<dbReference type="Gene3D" id="3.40.50.2000">
    <property type="entry name" value="Glycogen Phosphorylase B"/>
    <property type="match status" value="2"/>
</dbReference>
<dbReference type="CDD" id="cd03789">
    <property type="entry name" value="GT9_LPS_heptosyltransferase"/>
    <property type="match status" value="1"/>
</dbReference>
<sequence>MSQPSNARPRIVFRLSHLGDVALTTGVLTHWHATHGETFIFITRSASAPLLDHHPAVTRVIGLDDAALKEHWPATARALAGEFAGHELIDLHGTLRSRVLSLLWRGPVRRSPKFGLARRLFSLTRSASLRHTLEATTVPQRYAMARDPEPPEAALLIPRIHLTEAEQTGAAARLKGFNTRKPRIALHPYATHPAKQWPRQNWLGLTALLAGSGLDWFVVGRDPAPLLPGNKRDFTNATDLRETCALMEQADLLVTGDSGPMHLASGVGTPVAALFGPTTRAWGFYPAGPLDRVIEADLDCRPCSLHGGKACAKTHQCLVATEPEAVMTVIRDMLARIRPDRTNPA</sequence>
<dbReference type="GO" id="GO:0009244">
    <property type="term" value="P:lipopolysaccharide core region biosynthetic process"/>
    <property type="evidence" value="ECO:0007669"/>
    <property type="project" value="TreeGrafter"/>
</dbReference>
<dbReference type="KEGG" id="das:Daes_2471"/>
<dbReference type="Pfam" id="PF01075">
    <property type="entry name" value="Glyco_transf_9"/>
    <property type="match status" value="1"/>
</dbReference>
<reference evidence="3 4" key="2">
    <citation type="journal article" date="2014" name="Genome Announc.">
        <title>Complete Genome Sequence of the Subsurface, Mesophilic Sulfate-Reducing Bacterium Desulfovibrio aespoeensis Aspo-2.</title>
        <authorList>
            <person name="Pedersen K."/>
            <person name="Bengtsson A."/>
            <person name="Edlund J."/>
            <person name="Rabe L."/>
            <person name="Hazen T."/>
            <person name="Chakraborty R."/>
            <person name="Goodwin L."/>
            <person name="Shapiro N."/>
        </authorList>
    </citation>
    <scope>NUCLEOTIDE SEQUENCE [LARGE SCALE GENOMIC DNA]</scope>
    <source>
        <strain evidence="4">ATCC 700646 / DSM 10631 / Aspo-2</strain>
    </source>
</reference>
<dbReference type="GO" id="GO:0005829">
    <property type="term" value="C:cytosol"/>
    <property type="evidence" value="ECO:0007669"/>
    <property type="project" value="TreeGrafter"/>
</dbReference>